<evidence type="ECO:0000259" key="2">
    <source>
        <dbReference type="SMART" id="SM00382"/>
    </source>
</evidence>
<dbReference type="InterPro" id="IPR003593">
    <property type="entry name" value="AAA+_ATPase"/>
</dbReference>
<dbReference type="PRINTS" id="PR00051">
    <property type="entry name" value="DNAA"/>
</dbReference>
<name>A0AA48HGV4_9ALTE</name>
<dbReference type="Proteomes" id="UP001333710">
    <property type="component" value="Chromosome"/>
</dbReference>
<dbReference type="InterPro" id="IPR055199">
    <property type="entry name" value="Hda_lid"/>
</dbReference>
<reference evidence="3" key="1">
    <citation type="submission" date="2023-01" db="EMBL/GenBank/DDBJ databases">
        <title>Complete genome sequence of Planctobacterium marinum strain Dej080120_11.</title>
        <authorList>
            <person name="Ueki S."/>
            <person name="Maruyama F."/>
        </authorList>
    </citation>
    <scope>NUCLEOTIDE SEQUENCE</scope>
    <source>
        <strain evidence="3">Dej080120_11</strain>
    </source>
</reference>
<comment type="similarity">
    <text evidence="1">Belongs to the DnaA family.</text>
</comment>
<feature type="domain" description="AAA+ ATPase" evidence="2">
    <location>
        <begin position="45"/>
        <end position="156"/>
    </location>
</feature>
<dbReference type="PANTHER" id="PTHR30050:SF5">
    <property type="entry name" value="DNAA REGULATORY INACTIVATOR HDA"/>
    <property type="match status" value="1"/>
</dbReference>
<gene>
    <name evidence="3" type="ORF">MACH26_22040</name>
</gene>
<evidence type="ECO:0000313" key="3">
    <source>
        <dbReference type="EMBL" id="BDX06683.1"/>
    </source>
</evidence>
<dbReference type="SUPFAM" id="SSF52540">
    <property type="entry name" value="P-loop containing nucleoside triphosphate hydrolases"/>
    <property type="match status" value="1"/>
</dbReference>
<keyword evidence="1" id="KW-0235">DNA replication</keyword>
<dbReference type="PANTHER" id="PTHR30050">
    <property type="entry name" value="CHROMOSOMAL REPLICATION INITIATOR PROTEIN DNAA"/>
    <property type="match status" value="1"/>
</dbReference>
<dbReference type="InterPro" id="IPR013317">
    <property type="entry name" value="DnaA_dom"/>
</dbReference>
<dbReference type="InterPro" id="IPR020591">
    <property type="entry name" value="Chromosome_initiator_DnaA-like"/>
</dbReference>
<sequence length="237" mass="26202">MATVTGQLALPFASSEFHTFDNFILDGNEELVEHLSAISLGNVAESVITFVTGGSGDGKTHLLNACCNLANDNQQIAVYVDLDTADVLTPDMMEGLENCDLVCIDNIDAILLNKEWEIAVFDLINRILEKGSVQIILTAQKMPKLMSFRLPDLASRLVWGQCMSITPINDPQRLELLKALAFNAGLQMTEELANFLITRLPRDLHSLTQAMKKLDESSLQAKRKLTIPFAKEVLEIN</sequence>
<dbReference type="NCBIfam" id="TIGR03420">
    <property type="entry name" value="DnaA_homol_Hda"/>
    <property type="match status" value="1"/>
</dbReference>
<organism evidence="3 4">
    <name type="scientific">Planctobacterium marinum</name>
    <dbReference type="NCBI Taxonomy" id="1631968"/>
    <lineage>
        <taxon>Bacteria</taxon>
        <taxon>Pseudomonadati</taxon>
        <taxon>Pseudomonadota</taxon>
        <taxon>Gammaproteobacteria</taxon>
        <taxon>Alteromonadales</taxon>
        <taxon>Alteromonadaceae</taxon>
        <taxon>Planctobacterium</taxon>
    </lineage>
</organism>
<dbReference type="RefSeq" id="WP_338292688.1">
    <property type="nucleotide sequence ID" value="NZ_AP027272.1"/>
</dbReference>
<proteinExistence type="inferred from homology"/>
<dbReference type="GO" id="GO:0032297">
    <property type="term" value="P:negative regulation of DNA-templated DNA replication initiation"/>
    <property type="evidence" value="ECO:0007669"/>
    <property type="project" value="InterPro"/>
</dbReference>
<protein>
    <recommendedName>
        <fullName evidence="2">AAA+ ATPase domain-containing protein</fullName>
    </recommendedName>
</protein>
<dbReference type="EMBL" id="AP027272">
    <property type="protein sequence ID" value="BDX06683.1"/>
    <property type="molecule type" value="Genomic_DNA"/>
</dbReference>
<dbReference type="GO" id="GO:0006270">
    <property type="term" value="P:DNA replication initiation"/>
    <property type="evidence" value="ECO:0007669"/>
    <property type="project" value="TreeGrafter"/>
</dbReference>
<dbReference type="SMART" id="SM00382">
    <property type="entry name" value="AAA"/>
    <property type="match status" value="1"/>
</dbReference>
<evidence type="ECO:0000313" key="4">
    <source>
        <dbReference type="Proteomes" id="UP001333710"/>
    </source>
</evidence>
<dbReference type="InterPro" id="IPR027417">
    <property type="entry name" value="P-loop_NTPase"/>
</dbReference>
<evidence type="ECO:0000256" key="1">
    <source>
        <dbReference type="RuleBase" id="RU004227"/>
    </source>
</evidence>
<dbReference type="KEGG" id="pmaw:MACH26_22040"/>
<dbReference type="Gene3D" id="1.10.8.60">
    <property type="match status" value="1"/>
</dbReference>
<keyword evidence="4" id="KW-1185">Reference proteome</keyword>
<dbReference type="InterPro" id="IPR017788">
    <property type="entry name" value="Hda"/>
</dbReference>
<dbReference type="Gene3D" id="3.40.50.300">
    <property type="entry name" value="P-loop containing nucleotide triphosphate hydrolases"/>
    <property type="match status" value="1"/>
</dbReference>
<dbReference type="Pfam" id="PF22688">
    <property type="entry name" value="Hda_lid"/>
    <property type="match status" value="1"/>
</dbReference>
<accession>A0AA48HGV4</accession>
<dbReference type="AlphaFoldDB" id="A0AA48HGV4"/>
<dbReference type="Pfam" id="PF00308">
    <property type="entry name" value="Bac_DnaA"/>
    <property type="match status" value="1"/>
</dbReference>